<name>A0ABX2QE69_9HYPH</name>
<comment type="caution">
    <text evidence="1">The sequence shown here is derived from an EMBL/GenBank/DDBJ whole genome shotgun (WGS) entry which is preliminary data.</text>
</comment>
<dbReference type="EMBL" id="JABXYK010000006">
    <property type="protein sequence ID" value="NVP56067.1"/>
    <property type="molecule type" value="Genomic_DNA"/>
</dbReference>
<evidence type="ECO:0000313" key="2">
    <source>
        <dbReference type="Proteomes" id="UP000659172"/>
    </source>
</evidence>
<organism evidence="1 2">
    <name type="scientific">Mycoplana rhizolycopersici</name>
    <dbReference type="NCBI Taxonomy" id="2746702"/>
    <lineage>
        <taxon>Bacteria</taxon>
        <taxon>Pseudomonadati</taxon>
        <taxon>Pseudomonadota</taxon>
        <taxon>Alphaproteobacteria</taxon>
        <taxon>Hyphomicrobiales</taxon>
        <taxon>Rhizobiaceae</taxon>
        <taxon>Mycoplana</taxon>
    </lineage>
</organism>
<reference evidence="1 2" key="1">
    <citation type="submission" date="2020-06" db="EMBL/GenBank/DDBJ databases">
        <title>Rhizobium sp.nov. isolated from the tomato plant.</title>
        <authorList>
            <person name="Thin K.K."/>
            <person name="Zhang X."/>
            <person name="He S."/>
        </authorList>
    </citation>
    <scope>NUCLEOTIDE SEQUENCE [LARGE SCALE GENOMIC DNA]</scope>
    <source>
        <strain evidence="1 2">DBTS2</strain>
    </source>
</reference>
<gene>
    <name evidence="1" type="ORF">HV823_12475</name>
</gene>
<accession>A0ABX2QE69</accession>
<protein>
    <submittedName>
        <fullName evidence="1">Uncharacterized protein</fullName>
    </submittedName>
</protein>
<evidence type="ECO:0000313" key="1">
    <source>
        <dbReference type="EMBL" id="NVP56067.1"/>
    </source>
</evidence>
<sequence>MTSISLFSTTPTSVSPEMFEGLPAHSQTELVLLLSERRATVASIGKAVGLTAGDVVAIRAHKPLYRPPNPDFVASVDDAGGRPKKGQISGPARRVLRLFATSEDGMLQIDRDTIAHRADLSVGAAKAALDQLREKEMIVLNRKGKAGSPAIWALVDTGREALARILDGDGHA</sequence>
<proteinExistence type="predicted"/>
<dbReference type="Proteomes" id="UP000659172">
    <property type="component" value="Unassembled WGS sequence"/>
</dbReference>
<dbReference type="RefSeq" id="WP_176950034.1">
    <property type="nucleotide sequence ID" value="NZ_JABXYK010000006.1"/>
</dbReference>
<keyword evidence="2" id="KW-1185">Reference proteome</keyword>